<evidence type="ECO:0000313" key="2">
    <source>
        <dbReference type="EMBL" id="MPN37757.1"/>
    </source>
</evidence>
<protein>
    <recommendedName>
        <fullName evidence="1">Transposon Tn7 transposition protein TnsD C-terminal domain-containing protein</fullName>
    </recommendedName>
</protein>
<evidence type="ECO:0000259" key="1">
    <source>
        <dbReference type="Pfam" id="PF15978"/>
    </source>
</evidence>
<accession>A0A645HFE2</accession>
<comment type="caution">
    <text evidence="2">The sequence shown here is derived from an EMBL/GenBank/DDBJ whole genome shotgun (WGS) entry which is preliminary data.</text>
</comment>
<reference evidence="2" key="1">
    <citation type="submission" date="2019-08" db="EMBL/GenBank/DDBJ databases">
        <authorList>
            <person name="Kucharzyk K."/>
            <person name="Murdoch R.W."/>
            <person name="Higgins S."/>
            <person name="Loffler F."/>
        </authorList>
    </citation>
    <scope>NUCLEOTIDE SEQUENCE</scope>
</reference>
<dbReference type="EMBL" id="VSSQ01092603">
    <property type="protein sequence ID" value="MPN37757.1"/>
    <property type="molecule type" value="Genomic_DNA"/>
</dbReference>
<organism evidence="2">
    <name type="scientific">bioreactor metagenome</name>
    <dbReference type="NCBI Taxonomy" id="1076179"/>
    <lineage>
        <taxon>unclassified sequences</taxon>
        <taxon>metagenomes</taxon>
        <taxon>ecological metagenomes</taxon>
    </lineage>
</organism>
<sequence>MCTLSGKVYIKDIERDFIKFYGMEFLSLFNLNIYSDNTTNWIKYMLRSSRSKVNPMKHILLINYLGISIEDFFIKEIEYKPFGDGPWICLNKICEDYHKPVIKNIDINYNNKKKTAVGSFKCNKCGFTYLRCGPDLSENDKYRIGKVVTIGEKYKEEIGKLLKRDVSIRYISRELGLGQKTITKYAKKMGYMK</sequence>
<dbReference type="Pfam" id="PF15978">
    <property type="entry name" value="TnsD"/>
    <property type="match status" value="1"/>
</dbReference>
<name>A0A645HFE2_9ZZZZ</name>
<dbReference type="AlphaFoldDB" id="A0A645HFE2"/>
<dbReference type="InterPro" id="IPR032750">
    <property type="entry name" value="TnsD_C"/>
</dbReference>
<gene>
    <name evidence="2" type="ORF">SDC9_185278</name>
</gene>
<proteinExistence type="predicted"/>
<feature type="domain" description="Transposon Tn7 transposition protein TnsD C-terminal" evidence="1">
    <location>
        <begin position="2"/>
        <end position="190"/>
    </location>
</feature>